<dbReference type="PANTHER" id="PTHR34136">
    <property type="match status" value="1"/>
</dbReference>
<accession>A0A844XPY4</accession>
<evidence type="ECO:0000256" key="1">
    <source>
        <dbReference type="ARBA" id="ARBA00022676"/>
    </source>
</evidence>
<keyword evidence="2 3" id="KW-0808">Transferase</keyword>
<dbReference type="CDD" id="cd06533">
    <property type="entry name" value="Glyco_transf_WecG_TagA"/>
    <property type="match status" value="1"/>
</dbReference>
<protein>
    <submittedName>
        <fullName evidence="3">WecB/TagA/CpsF family glycosyltransferase</fullName>
    </submittedName>
</protein>
<dbReference type="RefSeq" id="WP_160727120.1">
    <property type="nucleotide sequence ID" value="NZ_WTYC01000002.1"/>
</dbReference>
<keyword evidence="1" id="KW-0328">Glycosyltransferase</keyword>
<dbReference type="PANTHER" id="PTHR34136:SF1">
    <property type="entry name" value="UDP-N-ACETYL-D-MANNOSAMINURONIC ACID TRANSFERASE"/>
    <property type="match status" value="1"/>
</dbReference>
<dbReference type="Pfam" id="PF03808">
    <property type="entry name" value="Glyco_tran_WecG"/>
    <property type="match status" value="1"/>
</dbReference>
<evidence type="ECO:0000313" key="3">
    <source>
        <dbReference type="EMBL" id="MXO47556.1"/>
    </source>
</evidence>
<evidence type="ECO:0000313" key="4">
    <source>
        <dbReference type="Proteomes" id="UP000448199"/>
    </source>
</evidence>
<name>A0A844XPY4_9SPHN</name>
<organism evidence="3 4">
    <name type="scientific">Qipengyuania vulgaris</name>
    <dbReference type="NCBI Taxonomy" id="291985"/>
    <lineage>
        <taxon>Bacteria</taxon>
        <taxon>Pseudomonadati</taxon>
        <taxon>Pseudomonadota</taxon>
        <taxon>Alphaproteobacteria</taxon>
        <taxon>Sphingomonadales</taxon>
        <taxon>Erythrobacteraceae</taxon>
        <taxon>Qipengyuania</taxon>
    </lineage>
</organism>
<evidence type="ECO:0000256" key="2">
    <source>
        <dbReference type="ARBA" id="ARBA00022679"/>
    </source>
</evidence>
<dbReference type="NCBIfam" id="TIGR00696">
    <property type="entry name" value="wecG_tagA_cpsF"/>
    <property type="match status" value="1"/>
</dbReference>
<dbReference type="GO" id="GO:0016758">
    <property type="term" value="F:hexosyltransferase activity"/>
    <property type="evidence" value="ECO:0007669"/>
    <property type="project" value="TreeGrafter"/>
</dbReference>
<sequence>MPDEVWTPIRHVYVAGQWVAAASRQDFVGAAHADADYADRHGRVRTRLIFDANGQGTSLARTRPDFREALAHADVVHADGQFIVNMARRYCAEPIPERAPTTDMIMDFAKRCEQSGRSFYLLGASEETNADCARILQEMYPRLKIVGRHHGYFNGSEEQILADIADKRPDFLWVGLGKPLEQKFCAEYAHRIDAVWTITCGGCFNFITGEYRRAPEWMQNSGLEWVHRMFTQPKHLFWRYLTTTPHALTIALRQSDKRLKVMKYDTPFEAN</sequence>
<dbReference type="EMBL" id="WTYC01000002">
    <property type="protein sequence ID" value="MXO47556.1"/>
    <property type="molecule type" value="Genomic_DNA"/>
</dbReference>
<comment type="caution">
    <text evidence="3">The sequence shown here is derived from an EMBL/GenBank/DDBJ whole genome shotgun (WGS) entry which is preliminary data.</text>
</comment>
<dbReference type="AlphaFoldDB" id="A0A844XPY4"/>
<reference evidence="3 4" key="1">
    <citation type="submission" date="2019-12" db="EMBL/GenBank/DDBJ databases">
        <title>Genomic-based taxomic classification of the family Erythrobacteraceae.</title>
        <authorList>
            <person name="Xu L."/>
        </authorList>
    </citation>
    <scope>NUCLEOTIDE SEQUENCE [LARGE SCALE GENOMIC DNA]</scope>
    <source>
        <strain evidence="3 4">DSM 17792</strain>
    </source>
</reference>
<dbReference type="Proteomes" id="UP000448199">
    <property type="component" value="Unassembled WGS sequence"/>
</dbReference>
<dbReference type="OrthoDB" id="9771846at2"/>
<dbReference type="InterPro" id="IPR004629">
    <property type="entry name" value="WecG_TagA_CpsF"/>
</dbReference>
<proteinExistence type="predicted"/>
<keyword evidence="4" id="KW-1185">Reference proteome</keyword>
<gene>
    <name evidence="3" type="ORF">GRI69_04700</name>
</gene>